<dbReference type="KEGG" id="smul:SMUL_0835"/>
<reference evidence="1 2" key="1">
    <citation type="journal article" date="2014" name="Environ. Microbiol.">
        <title>Insights into organohalide respiration and the versatile catabolism of Sulfurospirillum multivorans gained from comparative genomics and physiological studies.</title>
        <authorList>
            <person name="Goris T."/>
            <person name="Schubert T."/>
            <person name="Gadkari J."/>
            <person name="Wubet T."/>
            <person name="Tarkka M."/>
            <person name="Buscot F."/>
            <person name="Adrian L."/>
            <person name="Diekert G."/>
        </authorList>
    </citation>
    <scope>NUCLEOTIDE SEQUENCE [LARGE SCALE GENOMIC DNA]</scope>
    <source>
        <strain evidence="2">DM 12446 / JCM 15788 / NBRC 109480</strain>
    </source>
</reference>
<accession>A0AA86AMA4</accession>
<proteinExistence type="predicted"/>
<dbReference type="Proteomes" id="UP000019322">
    <property type="component" value="Chromosome"/>
</dbReference>
<name>A0AA86AMA4_SULMK</name>
<sequence length="118" mass="13007">MNFTVLTVIVPNAEEEMAIETAKKAGAGGVTILNGKTIGLKEKKIFFGLTLEENVSVLLFILPQRLSMNVFKALRKALNLLNQNEASKGLIFTFPLTHISGMEAEEVELFEKEILDAL</sequence>
<dbReference type="AlphaFoldDB" id="A0AA86AMA4"/>
<dbReference type="RefSeq" id="WP_025344005.1">
    <property type="nucleotide sequence ID" value="NZ_CP007201.1"/>
</dbReference>
<dbReference type="InterPro" id="IPR015867">
    <property type="entry name" value="N-reg_PII/ATP_PRibTrfase_C"/>
</dbReference>
<protein>
    <submittedName>
        <fullName evidence="1">GlnB-like protein</fullName>
    </submittedName>
</protein>
<evidence type="ECO:0000313" key="2">
    <source>
        <dbReference type="Proteomes" id="UP000019322"/>
    </source>
</evidence>
<dbReference type="EMBL" id="CP007201">
    <property type="protein sequence ID" value="AHJ12103.1"/>
    <property type="molecule type" value="Genomic_DNA"/>
</dbReference>
<evidence type="ECO:0000313" key="1">
    <source>
        <dbReference type="EMBL" id="AHJ12103.1"/>
    </source>
</evidence>
<gene>
    <name evidence="1" type="ORF">SMUL_0835</name>
</gene>
<dbReference type="SUPFAM" id="SSF54913">
    <property type="entry name" value="GlnB-like"/>
    <property type="match status" value="1"/>
</dbReference>
<dbReference type="Gene3D" id="3.30.70.120">
    <property type="match status" value="1"/>
</dbReference>
<dbReference type="InterPro" id="IPR011322">
    <property type="entry name" value="N-reg_PII-like_a/b"/>
</dbReference>
<organism evidence="1 2">
    <name type="scientific">Sulfurospirillum multivorans (strain DM 12446 / JCM 15788 / NBRC 109480)</name>
    <dbReference type="NCBI Taxonomy" id="1150621"/>
    <lineage>
        <taxon>Bacteria</taxon>
        <taxon>Pseudomonadati</taxon>
        <taxon>Campylobacterota</taxon>
        <taxon>Epsilonproteobacteria</taxon>
        <taxon>Campylobacterales</taxon>
        <taxon>Sulfurospirillaceae</taxon>
        <taxon>Sulfurospirillum</taxon>
    </lineage>
</organism>